<accession>A0ABD1WRS1</accession>
<evidence type="ECO:0000313" key="3">
    <source>
        <dbReference type="Proteomes" id="UP001604277"/>
    </source>
</evidence>
<feature type="compositionally biased region" description="Polar residues" evidence="1">
    <location>
        <begin position="73"/>
        <end position="85"/>
    </location>
</feature>
<feature type="compositionally biased region" description="Pro residues" evidence="1">
    <location>
        <begin position="57"/>
        <end position="69"/>
    </location>
</feature>
<dbReference type="EMBL" id="JBFOLJ010000002">
    <property type="protein sequence ID" value="KAL2552401.1"/>
    <property type="molecule type" value="Genomic_DNA"/>
</dbReference>
<dbReference type="AlphaFoldDB" id="A0ABD1WRS1"/>
<dbReference type="Proteomes" id="UP001604277">
    <property type="component" value="Unassembled WGS sequence"/>
</dbReference>
<protein>
    <submittedName>
        <fullName evidence="2">Uncharacterized protein</fullName>
    </submittedName>
</protein>
<comment type="caution">
    <text evidence="2">The sequence shown here is derived from an EMBL/GenBank/DDBJ whole genome shotgun (WGS) entry which is preliminary data.</text>
</comment>
<feature type="region of interest" description="Disordered" evidence="1">
    <location>
        <begin position="57"/>
        <end position="85"/>
    </location>
</feature>
<proteinExistence type="predicted"/>
<gene>
    <name evidence="2" type="ORF">Fot_06020</name>
</gene>
<name>A0ABD1WRS1_9LAMI</name>
<reference evidence="3" key="1">
    <citation type="submission" date="2024-07" db="EMBL/GenBank/DDBJ databases">
        <title>Two chromosome-level genome assemblies of Korean endemic species Abeliophyllum distichum and Forsythia ovata (Oleaceae).</title>
        <authorList>
            <person name="Jang H."/>
        </authorList>
    </citation>
    <scope>NUCLEOTIDE SEQUENCE [LARGE SCALE GENOMIC DNA]</scope>
</reference>
<keyword evidence="3" id="KW-1185">Reference proteome</keyword>
<organism evidence="2 3">
    <name type="scientific">Forsythia ovata</name>
    <dbReference type="NCBI Taxonomy" id="205694"/>
    <lineage>
        <taxon>Eukaryota</taxon>
        <taxon>Viridiplantae</taxon>
        <taxon>Streptophyta</taxon>
        <taxon>Embryophyta</taxon>
        <taxon>Tracheophyta</taxon>
        <taxon>Spermatophyta</taxon>
        <taxon>Magnoliopsida</taxon>
        <taxon>eudicotyledons</taxon>
        <taxon>Gunneridae</taxon>
        <taxon>Pentapetalae</taxon>
        <taxon>asterids</taxon>
        <taxon>lamiids</taxon>
        <taxon>Lamiales</taxon>
        <taxon>Oleaceae</taxon>
        <taxon>Forsythieae</taxon>
        <taxon>Forsythia</taxon>
    </lineage>
</organism>
<sequence>MAGRTRGRPMIDHQDALLQETEEEQHPPLQFAIVQQFTTLQDQMTTIRNMLQRVTAPPPAAEIPPPVEIPPSETMQTQEMTSTSRYSIPAKWKNLLNEKVDEAIT</sequence>
<evidence type="ECO:0000256" key="1">
    <source>
        <dbReference type="SAM" id="MobiDB-lite"/>
    </source>
</evidence>
<evidence type="ECO:0000313" key="2">
    <source>
        <dbReference type="EMBL" id="KAL2552401.1"/>
    </source>
</evidence>